<feature type="transmembrane region" description="Helical" evidence="6">
    <location>
        <begin position="196"/>
        <end position="215"/>
    </location>
</feature>
<keyword evidence="4 6" id="KW-1133">Transmembrane helix</keyword>
<evidence type="ECO:0000256" key="1">
    <source>
        <dbReference type="ARBA" id="ARBA00004370"/>
    </source>
</evidence>
<dbReference type="Pfam" id="PF03647">
    <property type="entry name" value="Tmemb_14"/>
    <property type="match status" value="1"/>
</dbReference>
<dbReference type="GeneID" id="111294972"/>
<reference evidence="8" key="1">
    <citation type="submission" date="2025-08" db="UniProtKB">
        <authorList>
            <consortium name="RefSeq"/>
        </authorList>
    </citation>
    <scope>IDENTIFICATION</scope>
    <source>
        <tissue evidence="8">Fruit stalk</tissue>
    </source>
</reference>
<dbReference type="KEGG" id="dzi:111294972"/>
<keyword evidence="3 6" id="KW-0812">Transmembrane</keyword>
<proteinExistence type="inferred from homology"/>
<keyword evidence="7" id="KW-1185">Reference proteome</keyword>
<feature type="transmembrane region" description="Helical" evidence="6">
    <location>
        <begin position="141"/>
        <end position="159"/>
    </location>
</feature>
<dbReference type="Gene3D" id="1.10.10.1740">
    <property type="entry name" value="Transmembrane protein 14-like"/>
    <property type="match status" value="1"/>
</dbReference>
<dbReference type="GO" id="GO:0009706">
    <property type="term" value="C:chloroplast inner membrane"/>
    <property type="evidence" value="ECO:0007669"/>
    <property type="project" value="TreeGrafter"/>
</dbReference>
<dbReference type="OrthoDB" id="655183at2759"/>
<accession>A0A6P5YUX0</accession>
<gene>
    <name evidence="8" type="primary">LOC111294972</name>
</gene>
<protein>
    <submittedName>
        <fullName evidence="8">Protein FATTY ACID EXPORT 1, chloroplastic-like isoform X1</fullName>
    </submittedName>
</protein>
<dbReference type="AlphaFoldDB" id="A0A6P5YUX0"/>
<keyword evidence="5 6" id="KW-0472">Membrane</keyword>
<evidence type="ECO:0000256" key="2">
    <source>
        <dbReference type="ARBA" id="ARBA00007590"/>
    </source>
</evidence>
<organism evidence="7 8">
    <name type="scientific">Durio zibethinus</name>
    <name type="common">Durian</name>
    <dbReference type="NCBI Taxonomy" id="66656"/>
    <lineage>
        <taxon>Eukaryota</taxon>
        <taxon>Viridiplantae</taxon>
        <taxon>Streptophyta</taxon>
        <taxon>Embryophyta</taxon>
        <taxon>Tracheophyta</taxon>
        <taxon>Spermatophyta</taxon>
        <taxon>Magnoliopsida</taxon>
        <taxon>eudicotyledons</taxon>
        <taxon>Gunneridae</taxon>
        <taxon>Pentapetalae</taxon>
        <taxon>rosids</taxon>
        <taxon>malvids</taxon>
        <taxon>Malvales</taxon>
        <taxon>Malvaceae</taxon>
        <taxon>Helicteroideae</taxon>
        <taxon>Durio</taxon>
    </lineage>
</organism>
<name>A0A6P5YUX0_DURZI</name>
<dbReference type="GO" id="GO:0015245">
    <property type="term" value="F:fatty acid transmembrane transporter activity"/>
    <property type="evidence" value="ECO:0007669"/>
    <property type="project" value="TreeGrafter"/>
</dbReference>
<evidence type="ECO:0000256" key="3">
    <source>
        <dbReference type="ARBA" id="ARBA00022692"/>
    </source>
</evidence>
<feature type="transmembrane region" description="Helical" evidence="6">
    <location>
        <begin position="115"/>
        <end position="135"/>
    </location>
</feature>
<evidence type="ECO:0000256" key="4">
    <source>
        <dbReference type="ARBA" id="ARBA00022989"/>
    </source>
</evidence>
<dbReference type="Proteomes" id="UP000515121">
    <property type="component" value="Unplaced"/>
</dbReference>
<dbReference type="RefSeq" id="XP_022744020.1">
    <property type="nucleotide sequence ID" value="XM_022888285.1"/>
</dbReference>
<evidence type="ECO:0000256" key="5">
    <source>
        <dbReference type="ARBA" id="ARBA00023136"/>
    </source>
</evidence>
<evidence type="ECO:0000256" key="6">
    <source>
        <dbReference type="SAM" id="Phobius"/>
    </source>
</evidence>
<dbReference type="PANTHER" id="PTHR12668">
    <property type="entry name" value="TRANSMEMBRANE PROTEIN 14, 15"/>
    <property type="match status" value="1"/>
</dbReference>
<evidence type="ECO:0000313" key="7">
    <source>
        <dbReference type="Proteomes" id="UP000515121"/>
    </source>
</evidence>
<feature type="transmembrane region" description="Helical" evidence="6">
    <location>
        <begin position="166"/>
        <end position="184"/>
    </location>
</feature>
<comment type="similarity">
    <text evidence="2">Belongs to the TMEM14 family.</text>
</comment>
<sequence length="233" mass="25275">MATAAATTTTTTTISQLSCFSSINRKLQLYHRSSFRPFSRPKSFVVMSVDGRGAEATGSKLKTTPSYVAGESKPFIEEVPKSYPNAEGHFPENTSEPVEENGIIQPKRAAKIHDFCFGIPYGGLVLSGGLVGFVFSRNPTTLLFGGALLALSTFSLRIWRQGKSSLPFILGQAALAAVLFWKNFQTYSLSKKLFPNAFYAVLSAAMLLFYSYVVISGGNPPPKKLKLSGSHQS</sequence>
<evidence type="ECO:0000313" key="8">
    <source>
        <dbReference type="RefSeq" id="XP_022744020.1"/>
    </source>
</evidence>
<dbReference type="InterPro" id="IPR044890">
    <property type="entry name" value="TMEM14_sf"/>
</dbReference>
<dbReference type="PANTHER" id="PTHR12668:SF48">
    <property type="entry name" value="PROTEIN FATTY ACID EXPORT 1, CHLOROPLASTIC"/>
    <property type="match status" value="1"/>
</dbReference>
<comment type="subcellular location">
    <subcellularLocation>
        <location evidence="1">Membrane</location>
    </subcellularLocation>
</comment>
<dbReference type="InterPro" id="IPR005349">
    <property type="entry name" value="TMEM14"/>
</dbReference>